<evidence type="ECO:0000313" key="3">
    <source>
        <dbReference type="Proteomes" id="UP001168877"/>
    </source>
</evidence>
<dbReference type="EMBL" id="JAUESC010000004">
    <property type="protein sequence ID" value="KAK0596624.1"/>
    <property type="molecule type" value="Genomic_DNA"/>
</dbReference>
<comment type="caution">
    <text evidence="2">The sequence shown here is derived from an EMBL/GenBank/DDBJ whole genome shotgun (WGS) entry which is preliminary data.</text>
</comment>
<dbReference type="InterPro" id="IPR023213">
    <property type="entry name" value="CAT-like_dom_sf"/>
</dbReference>
<accession>A0AA39SVP2</accession>
<keyword evidence="3" id="KW-1185">Reference proteome</keyword>
<dbReference type="Proteomes" id="UP001168877">
    <property type="component" value="Unassembled WGS sequence"/>
</dbReference>
<organism evidence="2 3">
    <name type="scientific">Acer saccharum</name>
    <name type="common">Sugar maple</name>
    <dbReference type="NCBI Taxonomy" id="4024"/>
    <lineage>
        <taxon>Eukaryota</taxon>
        <taxon>Viridiplantae</taxon>
        <taxon>Streptophyta</taxon>
        <taxon>Embryophyta</taxon>
        <taxon>Tracheophyta</taxon>
        <taxon>Spermatophyta</taxon>
        <taxon>Magnoliopsida</taxon>
        <taxon>eudicotyledons</taxon>
        <taxon>Gunneridae</taxon>
        <taxon>Pentapetalae</taxon>
        <taxon>rosids</taxon>
        <taxon>malvids</taxon>
        <taxon>Sapindales</taxon>
        <taxon>Sapindaceae</taxon>
        <taxon>Hippocastanoideae</taxon>
        <taxon>Acereae</taxon>
        <taxon>Acer</taxon>
    </lineage>
</organism>
<reference evidence="2" key="2">
    <citation type="submission" date="2023-06" db="EMBL/GenBank/DDBJ databases">
        <authorList>
            <person name="Swenson N.G."/>
            <person name="Wegrzyn J.L."/>
            <person name="Mcevoy S.L."/>
        </authorList>
    </citation>
    <scope>NUCLEOTIDE SEQUENCE</scope>
    <source>
        <strain evidence="2">NS2018</strain>
        <tissue evidence="2">Leaf</tissue>
    </source>
</reference>
<protein>
    <submittedName>
        <fullName evidence="2">Uncharacterized protein</fullName>
    </submittedName>
</protein>
<dbReference type="Gene3D" id="3.30.559.10">
    <property type="entry name" value="Chloramphenicol acetyltransferase-like domain"/>
    <property type="match status" value="2"/>
</dbReference>
<comment type="similarity">
    <text evidence="1">Belongs to the plant acyltransferase family.</text>
</comment>
<sequence length="381" mass="42191">MGTIKMQSDGKLQINCNAIGVPFLVANADCQLSSLDYLDGIEVDVKTAQKFLFDFPSDPNEGEHPLVIQVTEFACGGFTIGMGLSHSICDGSGAAQFFRAMAELASGKSEPSIKPVWQRQKLVAKAPPGTPKFIVDPASLATSPFLPTDDILHAYFNVNAESIKRLRMDLIKECEGDHVHQTQGNFYFTTFEVLAAYVWRSRFRAMKLSLDAKTLICLVMNIRRHLNPPLPDGYYGNSFINANVVLTGKDLNEKPLSETAKVIKECKKSSSTNEYIYTTLELLEREKELNVMLKDVALAVSDCRNLGLSEDIDFGWGDPVNLVIVPCDDVDLCLFWPPNNVDPSMKGGIRVHVTLPRAAMPKFKEEMDALKVQEDHNGNAL</sequence>
<dbReference type="PANTHER" id="PTHR31147:SF25">
    <property type="entry name" value="HXXXD-TYPE ACYL-TRANSFERASE FAMILY PROTEIN"/>
    <property type="match status" value="1"/>
</dbReference>
<dbReference type="AlphaFoldDB" id="A0AA39SVP2"/>
<evidence type="ECO:0000313" key="2">
    <source>
        <dbReference type="EMBL" id="KAK0596624.1"/>
    </source>
</evidence>
<evidence type="ECO:0000256" key="1">
    <source>
        <dbReference type="ARBA" id="ARBA00009861"/>
    </source>
</evidence>
<proteinExistence type="inferred from homology"/>
<name>A0AA39SVP2_ACESA</name>
<gene>
    <name evidence="2" type="ORF">LWI29_017460</name>
</gene>
<dbReference type="InterPro" id="IPR050898">
    <property type="entry name" value="Plant_acyltransferase"/>
</dbReference>
<dbReference type="Pfam" id="PF02458">
    <property type="entry name" value="Transferase"/>
    <property type="match status" value="1"/>
</dbReference>
<dbReference type="PANTHER" id="PTHR31147">
    <property type="entry name" value="ACYL TRANSFERASE 4"/>
    <property type="match status" value="1"/>
</dbReference>
<reference evidence="2" key="1">
    <citation type="journal article" date="2022" name="Plant J.">
        <title>Strategies of tolerance reflected in two North American maple genomes.</title>
        <authorList>
            <person name="McEvoy S.L."/>
            <person name="Sezen U.U."/>
            <person name="Trouern-Trend A."/>
            <person name="McMahon S.M."/>
            <person name="Schaberg P.G."/>
            <person name="Yang J."/>
            <person name="Wegrzyn J.L."/>
            <person name="Swenson N.G."/>
        </authorList>
    </citation>
    <scope>NUCLEOTIDE SEQUENCE</scope>
    <source>
        <strain evidence="2">NS2018</strain>
    </source>
</reference>